<proteinExistence type="predicted"/>
<dbReference type="InterPro" id="IPR052895">
    <property type="entry name" value="HetReg/Transcr_Mod"/>
</dbReference>
<sequence>MYLRLLQSTRLVTIIGGPPMTPIRCRFCVQEVKSGSARPFPPMLDRVFQVFSKRTVDYEALSYVWGPDSQPGEVIFCDGQPLKITANLADAIRHLRLPDQPRTLWIDQICINQQDMAERSNT</sequence>
<feature type="domain" description="Heterokaryon incompatibility" evidence="1">
    <location>
        <begin position="58"/>
        <end position="120"/>
    </location>
</feature>
<dbReference type="PANTHER" id="PTHR24148:SF82">
    <property type="entry name" value="HETEROKARYON INCOMPATIBILITY DOMAIN-CONTAINING PROTEIN"/>
    <property type="match status" value="1"/>
</dbReference>
<dbReference type="Proteomes" id="UP001301769">
    <property type="component" value="Unassembled WGS sequence"/>
</dbReference>
<protein>
    <submittedName>
        <fullName evidence="2">Heterokaryon incompatibility protein-domain-containing protein</fullName>
    </submittedName>
</protein>
<gene>
    <name evidence="2" type="ORF">QBC37DRAFT_397867</name>
</gene>
<evidence type="ECO:0000313" key="2">
    <source>
        <dbReference type="EMBL" id="KAK4216295.1"/>
    </source>
</evidence>
<dbReference type="Pfam" id="PF06985">
    <property type="entry name" value="HET"/>
    <property type="match status" value="1"/>
</dbReference>
<evidence type="ECO:0000313" key="3">
    <source>
        <dbReference type="Proteomes" id="UP001301769"/>
    </source>
</evidence>
<accession>A0AAN7BCV2</accession>
<reference evidence="2" key="1">
    <citation type="journal article" date="2023" name="Mol. Phylogenet. Evol.">
        <title>Genome-scale phylogeny and comparative genomics of the fungal order Sordariales.</title>
        <authorList>
            <person name="Hensen N."/>
            <person name="Bonometti L."/>
            <person name="Westerberg I."/>
            <person name="Brannstrom I.O."/>
            <person name="Guillou S."/>
            <person name="Cros-Aarteil S."/>
            <person name="Calhoun S."/>
            <person name="Haridas S."/>
            <person name="Kuo A."/>
            <person name="Mondo S."/>
            <person name="Pangilinan J."/>
            <person name="Riley R."/>
            <person name="LaButti K."/>
            <person name="Andreopoulos B."/>
            <person name="Lipzen A."/>
            <person name="Chen C."/>
            <person name="Yan M."/>
            <person name="Daum C."/>
            <person name="Ng V."/>
            <person name="Clum A."/>
            <person name="Steindorff A."/>
            <person name="Ohm R.A."/>
            <person name="Martin F."/>
            <person name="Silar P."/>
            <person name="Natvig D.O."/>
            <person name="Lalanne C."/>
            <person name="Gautier V."/>
            <person name="Ament-Velasquez S.L."/>
            <person name="Kruys A."/>
            <person name="Hutchinson M.I."/>
            <person name="Powell A.J."/>
            <person name="Barry K."/>
            <person name="Miller A.N."/>
            <person name="Grigoriev I.V."/>
            <person name="Debuchy R."/>
            <person name="Gladieux P."/>
            <person name="Hiltunen Thoren M."/>
            <person name="Johannesson H."/>
        </authorList>
    </citation>
    <scope>NUCLEOTIDE SEQUENCE</scope>
    <source>
        <strain evidence="2">PSN293</strain>
    </source>
</reference>
<organism evidence="2 3">
    <name type="scientific">Rhypophila decipiens</name>
    <dbReference type="NCBI Taxonomy" id="261697"/>
    <lineage>
        <taxon>Eukaryota</taxon>
        <taxon>Fungi</taxon>
        <taxon>Dikarya</taxon>
        <taxon>Ascomycota</taxon>
        <taxon>Pezizomycotina</taxon>
        <taxon>Sordariomycetes</taxon>
        <taxon>Sordariomycetidae</taxon>
        <taxon>Sordariales</taxon>
        <taxon>Naviculisporaceae</taxon>
        <taxon>Rhypophila</taxon>
    </lineage>
</organism>
<dbReference type="EMBL" id="MU858070">
    <property type="protein sequence ID" value="KAK4216295.1"/>
    <property type="molecule type" value="Genomic_DNA"/>
</dbReference>
<dbReference type="PANTHER" id="PTHR24148">
    <property type="entry name" value="ANKYRIN REPEAT DOMAIN-CONTAINING PROTEIN 39 HOMOLOG-RELATED"/>
    <property type="match status" value="1"/>
</dbReference>
<dbReference type="InterPro" id="IPR010730">
    <property type="entry name" value="HET"/>
</dbReference>
<keyword evidence="3" id="KW-1185">Reference proteome</keyword>
<reference evidence="2" key="2">
    <citation type="submission" date="2023-05" db="EMBL/GenBank/DDBJ databases">
        <authorList>
            <consortium name="Lawrence Berkeley National Laboratory"/>
            <person name="Steindorff A."/>
            <person name="Hensen N."/>
            <person name="Bonometti L."/>
            <person name="Westerberg I."/>
            <person name="Brannstrom I.O."/>
            <person name="Guillou S."/>
            <person name="Cros-Aarteil S."/>
            <person name="Calhoun S."/>
            <person name="Haridas S."/>
            <person name="Kuo A."/>
            <person name="Mondo S."/>
            <person name="Pangilinan J."/>
            <person name="Riley R."/>
            <person name="Labutti K."/>
            <person name="Andreopoulos B."/>
            <person name="Lipzen A."/>
            <person name="Chen C."/>
            <person name="Yanf M."/>
            <person name="Daum C."/>
            <person name="Ng V."/>
            <person name="Clum A."/>
            <person name="Ohm R."/>
            <person name="Martin F."/>
            <person name="Silar P."/>
            <person name="Natvig D."/>
            <person name="Lalanne C."/>
            <person name="Gautier V."/>
            <person name="Ament-Velasquez S.L."/>
            <person name="Kruys A."/>
            <person name="Hutchinson M.I."/>
            <person name="Powell A.J."/>
            <person name="Barry K."/>
            <person name="Miller A.N."/>
            <person name="Grigoriev I.V."/>
            <person name="Debuchy R."/>
            <person name="Gladieux P."/>
            <person name="Thoren M.H."/>
            <person name="Johannesson H."/>
        </authorList>
    </citation>
    <scope>NUCLEOTIDE SEQUENCE</scope>
    <source>
        <strain evidence="2">PSN293</strain>
    </source>
</reference>
<dbReference type="AlphaFoldDB" id="A0AAN7BCV2"/>
<name>A0AAN7BCV2_9PEZI</name>
<comment type="caution">
    <text evidence="2">The sequence shown here is derived from an EMBL/GenBank/DDBJ whole genome shotgun (WGS) entry which is preliminary data.</text>
</comment>
<evidence type="ECO:0000259" key="1">
    <source>
        <dbReference type="Pfam" id="PF06985"/>
    </source>
</evidence>